<evidence type="ECO:0000256" key="7">
    <source>
        <dbReference type="ARBA" id="ARBA00049047"/>
    </source>
</evidence>
<evidence type="ECO:0000256" key="6">
    <source>
        <dbReference type="ARBA" id="ARBA00023239"/>
    </source>
</evidence>
<keyword evidence="3 8" id="KW-0028">Amino-acid biosynthesis</keyword>
<evidence type="ECO:0000256" key="2">
    <source>
        <dbReference type="ARBA" id="ARBA00011270"/>
    </source>
</evidence>
<keyword evidence="5 8" id="KW-0057">Aromatic amino acid biosynthesis</keyword>
<dbReference type="PANTHER" id="PTHR43406">
    <property type="entry name" value="TRYPTOPHAN SYNTHASE, ALPHA CHAIN"/>
    <property type="match status" value="1"/>
</dbReference>
<sequence length="261" mass="27985">MSKSLTTILENRLANGHRIIVPYIMAGDHENGLDGLLDTITLLSEAGAAAIEIGIPFSDPVADGPVIEAAGLRSLAKGVTLADIIKTLKTIDSPVPLVMMTYLNPLYQYGLERVVTDLKETSVKGLIIPDLPHEHTDLLKPLLEGTDLAVIPLVSLTTGLERQKTLVASAEGFVYAVAINGVTGKTDQYREDLDKHLATLTELSPIPVLTGFGVSTQADVNRFNKVSSGVIVGSKIVKDLYEGKHDDVKQFVQEASCSVKD</sequence>
<dbReference type="EC" id="4.2.1.20" evidence="8"/>
<evidence type="ECO:0000256" key="4">
    <source>
        <dbReference type="ARBA" id="ARBA00022822"/>
    </source>
</evidence>
<feature type="active site" description="Proton acceptor" evidence="8">
    <location>
        <position position="63"/>
    </location>
</feature>
<dbReference type="Gene3D" id="3.20.20.70">
    <property type="entry name" value="Aldolase class I"/>
    <property type="match status" value="1"/>
</dbReference>
<dbReference type="InterPro" id="IPR013785">
    <property type="entry name" value="Aldolase_TIM"/>
</dbReference>
<comment type="function">
    <text evidence="8">The alpha subunit is responsible for the aldol cleavage of indoleglycerol phosphate to indole and glyceraldehyde 3-phosphate.</text>
</comment>
<keyword evidence="11" id="KW-1185">Reference proteome</keyword>
<dbReference type="NCBIfam" id="TIGR00262">
    <property type="entry name" value="trpA"/>
    <property type="match status" value="1"/>
</dbReference>
<accession>A0ABT9YQK2</accession>
<dbReference type="CDD" id="cd04724">
    <property type="entry name" value="Tryptophan_synthase_alpha"/>
    <property type="match status" value="1"/>
</dbReference>
<evidence type="ECO:0000256" key="8">
    <source>
        <dbReference type="HAMAP-Rule" id="MF_00131"/>
    </source>
</evidence>
<protein>
    <recommendedName>
        <fullName evidence="8">Tryptophan synthase alpha chain</fullName>
        <ecNumber evidence="8">4.2.1.20</ecNumber>
    </recommendedName>
</protein>
<comment type="catalytic activity">
    <reaction evidence="7 8">
        <text>(1S,2R)-1-C-(indol-3-yl)glycerol 3-phosphate + L-serine = D-glyceraldehyde 3-phosphate + L-tryptophan + H2O</text>
        <dbReference type="Rhea" id="RHEA:10532"/>
        <dbReference type="ChEBI" id="CHEBI:15377"/>
        <dbReference type="ChEBI" id="CHEBI:33384"/>
        <dbReference type="ChEBI" id="CHEBI:57912"/>
        <dbReference type="ChEBI" id="CHEBI:58866"/>
        <dbReference type="ChEBI" id="CHEBI:59776"/>
        <dbReference type="EC" id="4.2.1.20"/>
    </reaction>
</comment>
<dbReference type="InterPro" id="IPR011060">
    <property type="entry name" value="RibuloseP-bd_barrel"/>
</dbReference>
<dbReference type="Proteomes" id="UP001223079">
    <property type="component" value="Unassembled WGS sequence"/>
</dbReference>
<comment type="subunit">
    <text evidence="2 8">Tetramer of two alpha and two beta chains.</text>
</comment>
<evidence type="ECO:0000256" key="1">
    <source>
        <dbReference type="ARBA" id="ARBA00004733"/>
    </source>
</evidence>
<dbReference type="PANTHER" id="PTHR43406:SF1">
    <property type="entry name" value="TRYPTOPHAN SYNTHASE ALPHA CHAIN, CHLOROPLASTIC"/>
    <property type="match status" value="1"/>
</dbReference>
<dbReference type="PROSITE" id="PS00167">
    <property type="entry name" value="TRP_SYNTHASE_ALPHA"/>
    <property type="match status" value="1"/>
</dbReference>
<reference evidence="10 11" key="1">
    <citation type="submission" date="2023-07" db="EMBL/GenBank/DDBJ databases">
        <title>Genomic Encyclopedia of Type Strains, Phase IV (KMG-IV): sequencing the most valuable type-strain genomes for metagenomic binning, comparative biology and taxonomic classification.</title>
        <authorList>
            <person name="Goeker M."/>
        </authorList>
    </citation>
    <scope>NUCLEOTIDE SEQUENCE [LARGE SCALE GENOMIC DNA]</scope>
    <source>
        <strain evidence="10 11">DSM 105143</strain>
    </source>
</reference>
<evidence type="ECO:0000256" key="3">
    <source>
        <dbReference type="ARBA" id="ARBA00022605"/>
    </source>
</evidence>
<evidence type="ECO:0000256" key="5">
    <source>
        <dbReference type="ARBA" id="ARBA00023141"/>
    </source>
</evidence>
<name>A0ABT9YQK2_9STRE</name>
<keyword evidence="6 8" id="KW-0456">Lyase</keyword>
<dbReference type="HAMAP" id="MF_00131">
    <property type="entry name" value="Trp_synth_alpha"/>
    <property type="match status" value="1"/>
</dbReference>
<comment type="pathway">
    <text evidence="1 8">Amino-acid biosynthesis; L-tryptophan biosynthesis; L-tryptophan from chorismate: step 5/5.</text>
</comment>
<organism evidence="10 11">
    <name type="scientific">Streptococcus moroccensis</name>
    <dbReference type="NCBI Taxonomy" id="1451356"/>
    <lineage>
        <taxon>Bacteria</taxon>
        <taxon>Bacillati</taxon>
        <taxon>Bacillota</taxon>
        <taxon>Bacilli</taxon>
        <taxon>Lactobacillales</taxon>
        <taxon>Streptococcaceae</taxon>
        <taxon>Streptococcus</taxon>
    </lineage>
</organism>
<dbReference type="InterPro" id="IPR002028">
    <property type="entry name" value="Trp_synthase_suA"/>
</dbReference>
<dbReference type="SUPFAM" id="SSF51366">
    <property type="entry name" value="Ribulose-phoshate binding barrel"/>
    <property type="match status" value="1"/>
</dbReference>
<keyword evidence="4 8" id="KW-0822">Tryptophan biosynthesis</keyword>
<evidence type="ECO:0000313" key="10">
    <source>
        <dbReference type="EMBL" id="MDQ0222271.1"/>
    </source>
</evidence>
<proteinExistence type="inferred from homology"/>
<comment type="similarity">
    <text evidence="8 9">Belongs to the TrpA family.</text>
</comment>
<gene>
    <name evidence="8" type="primary">trpA</name>
    <name evidence="10" type="ORF">J2S23_000822</name>
</gene>
<dbReference type="GO" id="GO:0004834">
    <property type="term" value="F:tryptophan synthase activity"/>
    <property type="evidence" value="ECO:0007669"/>
    <property type="project" value="UniProtKB-EC"/>
</dbReference>
<evidence type="ECO:0000256" key="9">
    <source>
        <dbReference type="RuleBase" id="RU003662"/>
    </source>
</evidence>
<evidence type="ECO:0000313" key="11">
    <source>
        <dbReference type="Proteomes" id="UP001223079"/>
    </source>
</evidence>
<dbReference type="RefSeq" id="WP_307121482.1">
    <property type="nucleotide sequence ID" value="NZ_JAUSTM010000006.1"/>
</dbReference>
<dbReference type="InterPro" id="IPR018204">
    <property type="entry name" value="Trp_synthase_alpha_AS"/>
</dbReference>
<dbReference type="EMBL" id="JAUSTM010000006">
    <property type="protein sequence ID" value="MDQ0222271.1"/>
    <property type="molecule type" value="Genomic_DNA"/>
</dbReference>
<dbReference type="Pfam" id="PF00290">
    <property type="entry name" value="Trp_syntA"/>
    <property type="match status" value="1"/>
</dbReference>
<comment type="caution">
    <text evidence="10">The sequence shown here is derived from an EMBL/GenBank/DDBJ whole genome shotgun (WGS) entry which is preliminary data.</text>
</comment>
<feature type="active site" description="Proton acceptor" evidence="8">
    <location>
        <position position="52"/>
    </location>
</feature>